<dbReference type="AlphaFoldDB" id="A0A1B7XC04"/>
<evidence type="ECO:0000256" key="1">
    <source>
        <dbReference type="ARBA" id="ARBA00009437"/>
    </source>
</evidence>
<dbReference type="Proteomes" id="UP000091979">
    <property type="component" value="Unassembled WGS sequence"/>
</dbReference>
<dbReference type="PROSITE" id="PS50931">
    <property type="entry name" value="HTH_LYSR"/>
    <property type="match status" value="1"/>
</dbReference>
<keyword evidence="3" id="KW-0238">DNA-binding</keyword>
<evidence type="ECO:0000256" key="3">
    <source>
        <dbReference type="ARBA" id="ARBA00023125"/>
    </source>
</evidence>
<dbReference type="InterPro" id="IPR036390">
    <property type="entry name" value="WH_DNA-bd_sf"/>
</dbReference>
<evidence type="ECO:0000256" key="2">
    <source>
        <dbReference type="ARBA" id="ARBA00023015"/>
    </source>
</evidence>
<comment type="similarity">
    <text evidence="1">Belongs to the LysR transcriptional regulatory family.</text>
</comment>
<dbReference type="SUPFAM" id="SSF53850">
    <property type="entry name" value="Periplasmic binding protein-like II"/>
    <property type="match status" value="1"/>
</dbReference>
<dbReference type="OrthoDB" id="464481at2"/>
<evidence type="ECO:0000256" key="4">
    <source>
        <dbReference type="ARBA" id="ARBA00023163"/>
    </source>
</evidence>
<dbReference type="PANTHER" id="PTHR30579">
    <property type="entry name" value="TRANSCRIPTIONAL REGULATOR"/>
    <property type="match status" value="1"/>
</dbReference>
<dbReference type="PATRIC" id="fig|1560234.3.peg.749"/>
<dbReference type="Pfam" id="PF00126">
    <property type="entry name" value="HTH_1"/>
    <property type="match status" value="1"/>
</dbReference>
<protein>
    <recommendedName>
        <fullName evidence="5">HTH lysR-type domain-containing protein</fullName>
    </recommendedName>
</protein>
<comment type="caution">
    <text evidence="6">The sequence shown here is derived from an EMBL/GenBank/DDBJ whole genome shotgun (WGS) entry which is preliminary data.</text>
</comment>
<organism evidence="6 7">
    <name type="scientific">Halodesulfovibrio spirochaetisodalis</name>
    <dbReference type="NCBI Taxonomy" id="1560234"/>
    <lineage>
        <taxon>Bacteria</taxon>
        <taxon>Pseudomonadati</taxon>
        <taxon>Thermodesulfobacteriota</taxon>
        <taxon>Desulfovibrionia</taxon>
        <taxon>Desulfovibrionales</taxon>
        <taxon>Desulfovibrionaceae</taxon>
        <taxon>Halodesulfovibrio</taxon>
    </lineage>
</organism>
<accession>A0A1B7XC04</accession>
<dbReference type="Pfam" id="PF03466">
    <property type="entry name" value="LysR_substrate"/>
    <property type="match status" value="1"/>
</dbReference>
<dbReference type="STRING" id="1560234.SP90_09590"/>
<dbReference type="InterPro" id="IPR050176">
    <property type="entry name" value="LTTR"/>
</dbReference>
<dbReference type="Gene3D" id="3.40.190.10">
    <property type="entry name" value="Periplasmic binding protein-like II"/>
    <property type="match status" value="2"/>
</dbReference>
<keyword evidence="7" id="KW-1185">Reference proteome</keyword>
<name>A0A1B7XC04_9BACT</name>
<dbReference type="PRINTS" id="PR00039">
    <property type="entry name" value="HTHLYSR"/>
</dbReference>
<dbReference type="InterPro" id="IPR000847">
    <property type="entry name" value="LysR_HTH_N"/>
</dbReference>
<dbReference type="InterPro" id="IPR005119">
    <property type="entry name" value="LysR_subst-bd"/>
</dbReference>
<feature type="domain" description="HTH lysR-type" evidence="5">
    <location>
        <begin position="7"/>
        <end position="64"/>
    </location>
</feature>
<dbReference type="GO" id="GO:0003700">
    <property type="term" value="F:DNA-binding transcription factor activity"/>
    <property type="evidence" value="ECO:0007669"/>
    <property type="project" value="InterPro"/>
</dbReference>
<dbReference type="FunFam" id="1.10.10.10:FF:000001">
    <property type="entry name" value="LysR family transcriptional regulator"/>
    <property type="match status" value="1"/>
</dbReference>
<dbReference type="Gene3D" id="1.10.10.10">
    <property type="entry name" value="Winged helix-like DNA-binding domain superfamily/Winged helix DNA-binding domain"/>
    <property type="match status" value="1"/>
</dbReference>
<dbReference type="PANTHER" id="PTHR30579:SF7">
    <property type="entry name" value="HTH-TYPE TRANSCRIPTIONAL REGULATOR LRHA-RELATED"/>
    <property type="match status" value="1"/>
</dbReference>
<evidence type="ECO:0000259" key="5">
    <source>
        <dbReference type="PROSITE" id="PS50931"/>
    </source>
</evidence>
<sequence length="294" mass="32860">MEMSMNLTPDLLKTFVAAAQTQNFTQAAQKVSLTQSAVSHQIRKLETELGKPLFERVPHGVTLTRHGKSLLKYANQLIRLHDEAIATFSESHIKGQITLGTTEEYATLYFPRILKRFAEKYPLVQVNLHCDRSDSLRKMLKQGKLELCLRNTATIGTDAVFLRKEALVWVGAHDAEPERESPLPLAMFNEECINRQWAIEALEKNSIRYRIAYSSPSISGIVAAVQSGLAIAPIGASTFTPNLRVISSDKLPVLPSANICLYHPPYDKSSIQSNLIKHIINEFSDLNLLPPQNL</sequence>
<gene>
    <name evidence="6" type="ORF">SP90_09590</name>
</gene>
<keyword evidence="2" id="KW-0805">Transcription regulation</keyword>
<reference evidence="6 7" key="1">
    <citation type="submission" date="2015-01" db="EMBL/GenBank/DDBJ databases">
        <title>Desulfovibrio sp. JC271 draft genome sequence.</title>
        <authorList>
            <person name="Shivani Y."/>
            <person name="Subhash Y."/>
            <person name="Sasikala C."/>
            <person name="Ramana C.V."/>
        </authorList>
    </citation>
    <scope>NUCLEOTIDE SEQUENCE [LARGE SCALE GENOMIC DNA]</scope>
    <source>
        <strain evidence="6 7">JC271</strain>
    </source>
</reference>
<dbReference type="GO" id="GO:0003677">
    <property type="term" value="F:DNA binding"/>
    <property type="evidence" value="ECO:0007669"/>
    <property type="project" value="UniProtKB-KW"/>
</dbReference>
<dbReference type="InterPro" id="IPR036388">
    <property type="entry name" value="WH-like_DNA-bd_sf"/>
</dbReference>
<proteinExistence type="inferred from homology"/>
<dbReference type="SUPFAM" id="SSF46785">
    <property type="entry name" value="Winged helix' DNA-binding domain"/>
    <property type="match status" value="1"/>
</dbReference>
<evidence type="ECO:0000313" key="6">
    <source>
        <dbReference type="EMBL" id="OBQ51463.1"/>
    </source>
</evidence>
<dbReference type="EMBL" id="JXMS01000015">
    <property type="protein sequence ID" value="OBQ51463.1"/>
    <property type="molecule type" value="Genomic_DNA"/>
</dbReference>
<keyword evidence="4" id="KW-0804">Transcription</keyword>
<evidence type="ECO:0000313" key="7">
    <source>
        <dbReference type="Proteomes" id="UP000091979"/>
    </source>
</evidence>